<dbReference type="AlphaFoldDB" id="A0A6G1JAS5"/>
<organism evidence="2 3">
    <name type="scientific">Lentithecium fluviatile CBS 122367</name>
    <dbReference type="NCBI Taxonomy" id="1168545"/>
    <lineage>
        <taxon>Eukaryota</taxon>
        <taxon>Fungi</taxon>
        <taxon>Dikarya</taxon>
        <taxon>Ascomycota</taxon>
        <taxon>Pezizomycotina</taxon>
        <taxon>Dothideomycetes</taxon>
        <taxon>Pleosporomycetidae</taxon>
        <taxon>Pleosporales</taxon>
        <taxon>Massarineae</taxon>
        <taxon>Lentitheciaceae</taxon>
        <taxon>Lentithecium</taxon>
    </lineage>
</organism>
<proteinExistence type="predicted"/>
<evidence type="ECO:0000259" key="1">
    <source>
        <dbReference type="PROSITE" id="PS50146"/>
    </source>
</evidence>
<dbReference type="OrthoDB" id="3853857at2759"/>
<accession>A0A6G1JAS5</accession>
<dbReference type="InterPro" id="IPR016064">
    <property type="entry name" value="NAD/diacylglycerol_kinase_sf"/>
</dbReference>
<dbReference type="Gene3D" id="2.60.200.40">
    <property type="match status" value="1"/>
</dbReference>
<dbReference type="Gene3D" id="3.40.50.10330">
    <property type="entry name" value="Probable inorganic polyphosphate/atp-NAD kinase, domain 1"/>
    <property type="match status" value="1"/>
</dbReference>
<keyword evidence="3" id="KW-1185">Reference proteome</keyword>
<dbReference type="InterPro" id="IPR050187">
    <property type="entry name" value="Lipid_Phosphate_FormReg"/>
</dbReference>
<sequence>MAVPETFRFKDEQGAEQTINEKDLVAVLPGSHGSPSTIIYVENNEKDDAAPPKVNIIKGEASPTTQPPDTSDSETHIIISTGSGTNKATPFYDQAVKPVLETLFPKGNANFLVHHTESASTIEELTTDIFFPTANAGIALRLILLSGDGGVIDLVNGLLARPCSSDYKAPQVTLIPLGTANALFHSTNAGKDNTWGLRTLGSSTAKPLPVFTTSFSSGARLLVDEARSEEELPKDPKSQRPILHGAVVCSWAMHASLVADSDTTEYRKFGVERFKMAAKDALYPADGSPPHPYSAHISIQKGEDWVRLKAQEHMYVLATMVSNLEKPFCVSPATKPLDGSLHLVHFGPTTGDEAMRIMGLAYQGGKHVEDPAVRYEPIDGLRIEFQGKEKDARWRRICVDGKIVRVEEDGWVELGKEERRVLDVVVD</sequence>
<feature type="domain" description="DAGKc" evidence="1">
    <location>
        <begin position="70"/>
        <end position="217"/>
    </location>
</feature>
<protein>
    <recommendedName>
        <fullName evidence="1">DAGKc domain-containing protein</fullName>
    </recommendedName>
</protein>
<dbReference type="InterPro" id="IPR017438">
    <property type="entry name" value="ATP-NAD_kinase_N"/>
</dbReference>
<dbReference type="GO" id="GO:0016020">
    <property type="term" value="C:membrane"/>
    <property type="evidence" value="ECO:0007669"/>
    <property type="project" value="TreeGrafter"/>
</dbReference>
<name>A0A6G1JAS5_9PLEO</name>
<gene>
    <name evidence="2" type="ORF">K458DRAFT_415526</name>
</gene>
<dbReference type="GO" id="GO:0005737">
    <property type="term" value="C:cytoplasm"/>
    <property type="evidence" value="ECO:0007669"/>
    <property type="project" value="TreeGrafter"/>
</dbReference>
<dbReference type="PANTHER" id="PTHR12358">
    <property type="entry name" value="SPHINGOSINE KINASE"/>
    <property type="match status" value="1"/>
</dbReference>
<dbReference type="Proteomes" id="UP000799291">
    <property type="component" value="Unassembled WGS sequence"/>
</dbReference>
<dbReference type="PANTHER" id="PTHR12358:SF108">
    <property type="entry name" value="DAGKC DOMAIN-CONTAINING PROTEIN"/>
    <property type="match status" value="1"/>
</dbReference>
<dbReference type="Pfam" id="PF00781">
    <property type="entry name" value="DAGK_cat"/>
    <property type="match status" value="1"/>
</dbReference>
<evidence type="ECO:0000313" key="3">
    <source>
        <dbReference type="Proteomes" id="UP000799291"/>
    </source>
</evidence>
<dbReference type="SUPFAM" id="SSF111331">
    <property type="entry name" value="NAD kinase/diacylglycerol kinase-like"/>
    <property type="match status" value="1"/>
</dbReference>
<reference evidence="2" key="1">
    <citation type="journal article" date="2020" name="Stud. Mycol.">
        <title>101 Dothideomycetes genomes: a test case for predicting lifestyles and emergence of pathogens.</title>
        <authorList>
            <person name="Haridas S."/>
            <person name="Albert R."/>
            <person name="Binder M."/>
            <person name="Bloem J."/>
            <person name="Labutti K."/>
            <person name="Salamov A."/>
            <person name="Andreopoulos B."/>
            <person name="Baker S."/>
            <person name="Barry K."/>
            <person name="Bills G."/>
            <person name="Bluhm B."/>
            <person name="Cannon C."/>
            <person name="Castanera R."/>
            <person name="Culley D."/>
            <person name="Daum C."/>
            <person name="Ezra D."/>
            <person name="Gonzalez J."/>
            <person name="Henrissat B."/>
            <person name="Kuo A."/>
            <person name="Liang C."/>
            <person name="Lipzen A."/>
            <person name="Lutzoni F."/>
            <person name="Magnuson J."/>
            <person name="Mondo S."/>
            <person name="Nolan M."/>
            <person name="Ohm R."/>
            <person name="Pangilinan J."/>
            <person name="Park H.-J."/>
            <person name="Ramirez L."/>
            <person name="Alfaro M."/>
            <person name="Sun H."/>
            <person name="Tritt A."/>
            <person name="Yoshinaga Y."/>
            <person name="Zwiers L.-H."/>
            <person name="Turgeon B."/>
            <person name="Goodwin S."/>
            <person name="Spatafora J."/>
            <person name="Crous P."/>
            <person name="Grigoriev I."/>
        </authorList>
    </citation>
    <scope>NUCLEOTIDE SEQUENCE</scope>
    <source>
        <strain evidence="2">CBS 122367</strain>
    </source>
</reference>
<dbReference type="EMBL" id="MU005575">
    <property type="protein sequence ID" value="KAF2687265.1"/>
    <property type="molecule type" value="Genomic_DNA"/>
</dbReference>
<dbReference type="PROSITE" id="PS50146">
    <property type="entry name" value="DAGK"/>
    <property type="match status" value="1"/>
</dbReference>
<dbReference type="GO" id="GO:0046512">
    <property type="term" value="P:sphingosine biosynthetic process"/>
    <property type="evidence" value="ECO:0007669"/>
    <property type="project" value="TreeGrafter"/>
</dbReference>
<evidence type="ECO:0000313" key="2">
    <source>
        <dbReference type="EMBL" id="KAF2687265.1"/>
    </source>
</evidence>
<dbReference type="InterPro" id="IPR001206">
    <property type="entry name" value="Diacylglycerol_kinase_cat_dom"/>
</dbReference>
<dbReference type="GO" id="GO:0001727">
    <property type="term" value="F:lipid kinase activity"/>
    <property type="evidence" value="ECO:0007669"/>
    <property type="project" value="TreeGrafter"/>
</dbReference>